<keyword evidence="6" id="KW-0479">Metal-binding</keyword>
<accession>A0A975SW47</accession>
<dbReference type="Pfam" id="PF00116">
    <property type="entry name" value="COX2"/>
    <property type="match status" value="1"/>
</dbReference>
<evidence type="ECO:0000256" key="11">
    <source>
        <dbReference type="ARBA" id="ARBA00024688"/>
    </source>
</evidence>
<keyword evidence="10 15" id="KW-0472">Membrane</keyword>
<dbReference type="GO" id="GO:0016491">
    <property type="term" value="F:oxidoreductase activity"/>
    <property type="evidence" value="ECO:0007669"/>
    <property type="project" value="InterPro"/>
</dbReference>
<evidence type="ECO:0000256" key="8">
    <source>
        <dbReference type="ARBA" id="ARBA00022989"/>
    </source>
</evidence>
<keyword evidence="3" id="KW-0813">Transport</keyword>
<evidence type="ECO:0000256" key="6">
    <source>
        <dbReference type="ARBA" id="ARBA00022723"/>
    </source>
</evidence>
<feature type="region of interest" description="Disordered" evidence="14">
    <location>
        <begin position="269"/>
        <end position="296"/>
    </location>
</feature>
<evidence type="ECO:0000256" key="13">
    <source>
        <dbReference type="ARBA" id="ARBA00047816"/>
    </source>
</evidence>
<evidence type="ECO:0000256" key="10">
    <source>
        <dbReference type="ARBA" id="ARBA00023136"/>
    </source>
</evidence>
<dbReference type="GO" id="GO:0004129">
    <property type="term" value="F:cytochrome-c oxidase activity"/>
    <property type="evidence" value="ECO:0007669"/>
    <property type="project" value="UniProtKB-EC"/>
</dbReference>
<evidence type="ECO:0000256" key="15">
    <source>
        <dbReference type="SAM" id="Phobius"/>
    </source>
</evidence>
<comment type="function">
    <text evidence="11">Subunits I and II form the functional core of the enzyme complex. Electrons originating in cytochrome c are transferred via heme a and Cu(A) to the binuclear center formed by heme a3 and Cu(B).</text>
</comment>
<evidence type="ECO:0000256" key="9">
    <source>
        <dbReference type="ARBA" id="ARBA00023008"/>
    </source>
</evidence>
<dbReference type="NCBIfam" id="TIGR02866">
    <property type="entry name" value="CoxB"/>
    <property type="match status" value="1"/>
</dbReference>
<dbReference type="Proteomes" id="UP000683575">
    <property type="component" value="Chromosome"/>
</dbReference>
<protein>
    <recommendedName>
        <fullName evidence="12">Cytochrome aa3 subunit 2</fullName>
    </recommendedName>
</protein>
<dbReference type="GO" id="GO:0016020">
    <property type="term" value="C:membrane"/>
    <property type="evidence" value="ECO:0007669"/>
    <property type="project" value="UniProtKB-SubCell"/>
</dbReference>
<name>A0A975SW47_9ACTN</name>
<feature type="compositionally biased region" description="Polar residues" evidence="14">
    <location>
        <begin position="275"/>
        <end position="296"/>
    </location>
</feature>
<dbReference type="CDD" id="cd13919">
    <property type="entry name" value="CuRO_HCO_II_like_5"/>
    <property type="match status" value="1"/>
</dbReference>
<dbReference type="AlphaFoldDB" id="A0A975SW47"/>
<feature type="domain" description="Cytochrome oxidase subunit II copper A binding" evidence="16">
    <location>
        <begin position="134"/>
        <end position="259"/>
    </location>
</feature>
<comment type="similarity">
    <text evidence="2">Belongs to the cytochrome c oxidase subunit 2 family.</text>
</comment>
<comment type="catalytic activity">
    <reaction evidence="13">
        <text>4 Fe(II)-[cytochrome c] + O2 + 8 H(+)(in) = 4 Fe(III)-[cytochrome c] + 2 H2O + 4 H(+)(out)</text>
        <dbReference type="Rhea" id="RHEA:11436"/>
        <dbReference type="Rhea" id="RHEA-COMP:10350"/>
        <dbReference type="Rhea" id="RHEA-COMP:14399"/>
        <dbReference type="ChEBI" id="CHEBI:15377"/>
        <dbReference type="ChEBI" id="CHEBI:15378"/>
        <dbReference type="ChEBI" id="CHEBI:15379"/>
        <dbReference type="ChEBI" id="CHEBI:29033"/>
        <dbReference type="ChEBI" id="CHEBI:29034"/>
        <dbReference type="EC" id="7.1.1.9"/>
    </reaction>
</comment>
<evidence type="ECO:0000256" key="3">
    <source>
        <dbReference type="ARBA" id="ARBA00022448"/>
    </source>
</evidence>
<evidence type="ECO:0000313" key="17">
    <source>
        <dbReference type="EMBL" id="QWZ06384.1"/>
    </source>
</evidence>
<dbReference type="RefSeq" id="WP_216937269.1">
    <property type="nucleotide sequence ID" value="NZ_CP077062.1"/>
</dbReference>
<proteinExistence type="inferred from homology"/>
<dbReference type="PANTHER" id="PTHR22888">
    <property type="entry name" value="CYTOCHROME C OXIDASE, SUBUNIT II"/>
    <property type="match status" value="1"/>
</dbReference>
<keyword evidence="9" id="KW-0186">Copper</keyword>
<dbReference type="EMBL" id="CP077062">
    <property type="protein sequence ID" value="QWZ06384.1"/>
    <property type="molecule type" value="Genomic_DNA"/>
</dbReference>
<dbReference type="InterPro" id="IPR045187">
    <property type="entry name" value="CcO_II"/>
</dbReference>
<evidence type="ECO:0000256" key="5">
    <source>
        <dbReference type="ARBA" id="ARBA00022692"/>
    </source>
</evidence>
<dbReference type="PROSITE" id="PS00078">
    <property type="entry name" value="COX2"/>
    <property type="match status" value="1"/>
</dbReference>
<sequence length="296" mass="32329">MSLQLPPRVRSAGLIALGSAGMLLLGSCSAAETDSIKRLAQPEGVTDRTAGIHGLWMGSWLAAMIVGVLVWGLIGYACVKFRRRRDDEIPIQTRYNLPIEILYTVAPVVMVLVFFFFTVTVQNDVLADASETGNADHTVTVVGQQWSWTFNYDKDAALDGSTTVYEGGTTADRPTLYLPVNKRVEIQLRSPDVIHSFWVPAFLFKMDVIPGRQNHFSFTPTREGTFVGRCAELCGVYHSRMLFDVKVVSEDAYAAHLADLKKQGNIGPALGGSEVGQQSGLQNEVQDNDQSTGAGQ</sequence>
<keyword evidence="4" id="KW-0679">Respiratory chain</keyword>
<evidence type="ECO:0000256" key="14">
    <source>
        <dbReference type="SAM" id="MobiDB-lite"/>
    </source>
</evidence>
<reference evidence="17" key="1">
    <citation type="submission" date="2021-06" db="EMBL/GenBank/DDBJ databases">
        <title>Complete genome sequence of Nocardioides sp. G188.</title>
        <authorList>
            <person name="Im W.-T."/>
        </authorList>
    </citation>
    <scope>NUCLEOTIDE SEQUENCE</scope>
    <source>
        <strain evidence="17">G188</strain>
    </source>
</reference>
<keyword evidence="8 15" id="KW-1133">Transmembrane helix</keyword>
<evidence type="ECO:0000256" key="7">
    <source>
        <dbReference type="ARBA" id="ARBA00022982"/>
    </source>
</evidence>
<evidence type="ECO:0000256" key="4">
    <source>
        <dbReference type="ARBA" id="ARBA00022660"/>
    </source>
</evidence>
<evidence type="ECO:0000259" key="16">
    <source>
        <dbReference type="PROSITE" id="PS50857"/>
    </source>
</evidence>
<comment type="subcellular location">
    <subcellularLocation>
        <location evidence="1">Membrane</location>
        <topology evidence="1">Multi-pass membrane protein</topology>
    </subcellularLocation>
</comment>
<feature type="transmembrane region" description="Helical" evidence="15">
    <location>
        <begin position="54"/>
        <end position="79"/>
    </location>
</feature>
<organism evidence="17 18">
    <name type="scientific">Nocardioides panacis</name>
    <dbReference type="NCBI Taxonomy" id="2849501"/>
    <lineage>
        <taxon>Bacteria</taxon>
        <taxon>Bacillati</taxon>
        <taxon>Actinomycetota</taxon>
        <taxon>Actinomycetes</taxon>
        <taxon>Propionibacteriales</taxon>
        <taxon>Nocardioidaceae</taxon>
        <taxon>Nocardioides</taxon>
    </lineage>
</organism>
<keyword evidence="7" id="KW-0249">Electron transport</keyword>
<keyword evidence="5 15" id="KW-0812">Transmembrane</keyword>
<dbReference type="InterPro" id="IPR002429">
    <property type="entry name" value="CcO_II-like_C"/>
</dbReference>
<dbReference type="InterPro" id="IPR001505">
    <property type="entry name" value="Copper_CuA"/>
</dbReference>
<dbReference type="PANTHER" id="PTHR22888:SF9">
    <property type="entry name" value="CYTOCHROME C OXIDASE SUBUNIT 2"/>
    <property type="match status" value="1"/>
</dbReference>
<keyword evidence="18" id="KW-1185">Reference proteome</keyword>
<dbReference type="PROSITE" id="PS50857">
    <property type="entry name" value="COX2_CUA"/>
    <property type="match status" value="1"/>
</dbReference>
<evidence type="ECO:0000256" key="2">
    <source>
        <dbReference type="ARBA" id="ARBA00007866"/>
    </source>
</evidence>
<evidence type="ECO:0000313" key="18">
    <source>
        <dbReference type="Proteomes" id="UP000683575"/>
    </source>
</evidence>
<evidence type="ECO:0000256" key="12">
    <source>
        <dbReference type="ARBA" id="ARBA00031399"/>
    </source>
</evidence>
<dbReference type="GO" id="GO:0042773">
    <property type="term" value="P:ATP synthesis coupled electron transport"/>
    <property type="evidence" value="ECO:0007669"/>
    <property type="project" value="TreeGrafter"/>
</dbReference>
<dbReference type="GO" id="GO:0005507">
    <property type="term" value="F:copper ion binding"/>
    <property type="evidence" value="ECO:0007669"/>
    <property type="project" value="InterPro"/>
</dbReference>
<feature type="transmembrane region" description="Helical" evidence="15">
    <location>
        <begin position="100"/>
        <end position="121"/>
    </location>
</feature>
<evidence type="ECO:0000256" key="1">
    <source>
        <dbReference type="ARBA" id="ARBA00004141"/>
    </source>
</evidence>
<dbReference type="KEGG" id="nps:KRR39_12275"/>
<dbReference type="InterPro" id="IPR014222">
    <property type="entry name" value="Cyt_c_oxidase_su2"/>
</dbReference>
<gene>
    <name evidence="17" type="primary">coxB</name>
    <name evidence="17" type="ORF">KRR39_12275</name>
</gene>